<feature type="region of interest" description="Disordered" evidence="1">
    <location>
        <begin position="1"/>
        <end position="72"/>
    </location>
</feature>
<reference evidence="2" key="1">
    <citation type="submission" date="2023-01" db="EMBL/GenBank/DDBJ databases">
        <title>The genome sequence of Kordiimonadaceae bacterium 6D33.</title>
        <authorList>
            <person name="Liu Y."/>
        </authorList>
    </citation>
    <scope>NUCLEOTIDE SEQUENCE</scope>
    <source>
        <strain evidence="2">6D33</strain>
    </source>
</reference>
<feature type="compositionally biased region" description="Low complexity" evidence="1">
    <location>
        <begin position="1"/>
        <end position="12"/>
    </location>
</feature>
<dbReference type="AlphaFoldDB" id="A0AAE9XTS0"/>
<evidence type="ECO:0000313" key="3">
    <source>
        <dbReference type="Proteomes" id="UP001217500"/>
    </source>
</evidence>
<dbReference type="KEGG" id="gso:PH603_02920"/>
<sequence length="131" mass="13815">MAMASLTASLLARKGQARPSAGIHFEPTPQQTARPAAGTGASPVRLTLERTPERAAPRPEPVAEKRPVLVKAEPAKPVSKTLRVDRETHIKLRLLAAGRGVTQQSLMHEAVEALLAAEEGKGGCLCGAVKK</sequence>
<evidence type="ECO:0000256" key="1">
    <source>
        <dbReference type="SAM" id="MobiDB-lite"/>
    </source>
</evidence>
<accession>A0AAE9XTS0</accession>
<name>A0AAE9XTS0_9PROT</name>
<dbReference type="RefSeq" id="WP_289504430.1">
    <property type="nucleotide sequence ID" value="NZ_CP116805.1"/>
</dbReference>
<proteinExistence type="predicted"/>
<feature type="compositionally biased region" description="Basic and acidic residues" evidence="1">
    <location>
        <begin position="47"/>
        <end position="67"/>
    </location>
</feature>
<protein>
    <submittedName>
        <fullName evidence="2">Uncharacterized protein</fullName>
    </submittedName>
</protein>
<dbReference type="Proteomes" id="UP001217500">
    <property type="component" value="Chromosome"/>
</dbReference>
<evidence type="ECO:0000313" key="2">
    <source>
        <dbReference type="EMBL" id="WCL54711.1"/>
    </source>
</evidence>
<gene>
    <name evidence="2" type="ORF">PH603_02920</name>
</gene>
<organism evidence="2 3">
    <name type="scientific">Gimibacter soli</name>
    <dbReference type="NCBI Taxonomy" id="3024400"/>
    <lineage>
        <taxon>Bacteria</taxon>
        <taxon>Pseudomonadati</taxon>
        <taxon>Pseudomonadota</taxon>
        <taxon>Alphaproteobacteria</taxon>
        <taxon>Kordiimonadales</taxon>
        <taxon>Temperatibacteraceae</taxon>
        <taxon>Gimibacter</taxon>
    </lineage>
</organism>
<keyword evidence="3" id="KW-1185">Reference proteome</keyword>
<dbReference type="EMBL" id="CP116805">
    <property type="protein sequence ID" value="WCL54711.1"/>
    <property type="molecule type" value="Genomic_DNA"/>
</dbReference>